<evidence type="ECO:0000313" key="2">
    <source>
        <dbReference type="Proteomes" id="UP000235965"/>
    </source>
</evidence>
<keyword evidence="2" id="KW-1185">Reference proteome</keyword>
<comment type="caution">
    <text evidence="1">The sequence shown here is derived from an EMBL/GenBank/DDBJ whole genome shotgun (WGS) entry which is preliminary data.</text>
</comment>
<dbReference type="AlphaFoldDB" id="A0A2J7QMI1"/>
<dbReference type="Proteomes" id="UP000235965">
    <property type="component" value="Unassembled WGS sequence"/>
</dbReference>
<accession>A0A2J7QMI1</accession>
<reference evidence="1 2" key="1">
    <citation type="submission" date="2017-12" db="EMBL/GenBank/DDBJ databases">
        <title>Hemimetabolous genomes reveal molecular basis of termite eusociality.</title>
        <authorList>
            <person name="Harrison M.C."/>
            <person name="Jongepier E."/>
            <person name="Robertson H.M."/>
            <person name="Arning N."/>
            <person name="Bitard-Feildel T."/>
            <person name="Chao H."/>
            <person name="Childers C.P."/>
            <person name="Dinh H."/>
            <person name="Doddapaneni H."/>
            <person name="Dugan S."/>
            <person name="Gowin J."/>
            <person name="Greiner C."/>
            <person name="Han Y."/>
            <person name="Hu H."/>
            <person name="Hughes D.S.T."/>
            <person name="Huylmans A.-K."/>
            <person name="Kemena C."/>
            <person name="Kremer L.P.M."/>
            <person name="Lee S.L."/>
            <person name="Lopez-Ezquerra A."/>
            <person name="Mallet L."/>
            <person name="Monroy-Kuhn J.M."/>
            <person name="Moser A."/>
            <person name="Murali S.C."/>
            <person name="Muzny D.M."/>
            <person name="Otani S."/>
            <person name="Piulachs M.-D."/>
            <person name="Poelchau M."/>
            <person name="Qu J."/>
            <person name="Schaub F."/>
            <person name="Wada-Katsumata A."/>
            <person name="Worley K.C."/>
            <person name="Xie Q."/>
            <person name="Ylla G."/>
            <person name="Poulsen M."/>
            <person name="Gibbs R.A."/>
            <person name="Schal C."/>
            <person name="Richards S."/>
            <person name="Belles X."/>
            <person name="Korb J."/>
            <person name="Bornberg-Bauer E."/>
        </authorList>
    </citation>
    <scope>NUCLEOTIDE SEQUENCE [LARGE SCALE GENOMIC DNA]</scope>
    <source>
        <tissue evidence="1">Whole body</tissue>
    </source>
</reference>
<dbReference type="EMBL" id="NEVH01013208">
    <property type="protein sequence ID" value="PNF29782.1"/>
    <property type="molecule type" value="Genomic_DNA"/>
</dbReference>
<protein>
    <submittedName>
        <fullName evidence="1">Uncharacterized protein</fullName>
    </submittedName>
</protein>
<proteinExistence type="predicted"/>
<sequence>MADSELGRLKRTRFTARAETTRFTTLVRESTASTPHEVYEYYRDRLRETLDQLISLDNDIQALLDNSEYTTDVEVSEEYIDLAKQASLKAKQEMENRLVSTGEKPNCKRVTDWKERIEKLKAKEEMLSKLDSDQAKVEADRKTWREELATSHSGMAKIKPETDKEMLACREMMEAHLQEEEKRTSLDRKPEVAQQEVPIEDAIVKPVKGQKKWHRACWF</sequence>
<evidence type="ECO:0000313" key="1">
    <source>
        <dbReference type="EMBL" id="PNF29782.1"/>
    </source>
</evidence>
<name>A0A2J7QMI1_9NEOP</name>
<organism evidence="1 2">
    <name type="scientific">Cryptotermes secundus</name>
    <dbReference type="NCBI Taxonomy" id="105785"/>
    <lineage>
        <taxon>Eukaryota</taxon>
        <taxon>Metazoa</taxon>
        <taxon>Ecdysozoa</taxon>
        <taxon>Arthropoda</taxon>
        <taxon>Hexapoda</taxon>
        <taxon>Insecta</taxon>
        <taxon>Pterygota</taxon>
        <taxon>Neoptera</taxon>
        <taxon>Polyneoptera</taxon>
        <taxon>Dictyoptera</taxon>
        <taxon>Blattodea</taxon>
        <taxon>Blattoidea</taxon>
        <taxon>Termitoidae</taxon>
        <taxon>Kalotermitidae</taxon>
        <taxon>Cryptotermitinae</taxon>
        <taxon>Cryptotermes</taxon>
    </lineage>
</organism>
<dbReference type="InParanoid" id="A0A2J7QMI1"/>
<gene>
    <name evidence="1" type="ORF">B7P43_G10691</name>
</gene>